<evidence type="ECO:0000313" key="5">
    <source>
        <dbReference type="Proteomes" id="UP001595885"/>
    </source>
</evidence>
<proteinExistence type="predicted"/>
<dbReference type="InterPro" id="IPR017804">
    <property type="entry name" value="MeTrfase_EgtD-like"/>
</dbReference>
<protein>
    <submittedName>
        <fullName evidence="4">L-histidine N(Alpha)-methyltransferase</fullName>
    </submittedName>
</protein>
<dbReference type="EMBL" id="JBHSGW010000021">
    <property type="protein sequence ID" value="MFC4739934.1"/>
    <property type="molecule type" value="Genomic_DNA"/>
</dbReference>
<reference evidence="5" key="1">
    <citation type="journal article" date="2019" name="Int. J. Syst. Evol. Microbiol.">
        <title>The Global Catalogue of Microorganisms (GCM) 10K type strain sequencing project: providing services to taxonomists for standard genome sequencing and annotation.</title>
        <authorList>
            <consortium name="The Broad Institute Genomics Platform"/>
            <consortium name="The Broad Institute Genome Sequencing Center for Infectious Disease"/>
            <person name="Wu L."/>
            <person name="Ma J."/>
        </authorList>
    </citation>
    <scope>NUCLEOTIDE SEQUENCE [LARGE SCALE GENOMIC DNA]</scope>
    <source>
        <strain evidence="5">CCUG 50349</strain>
    </source>
</reference>
<dbReference type="Proteomes" id="UP001595885">
    <property type="component" value="Unassembled WGS sequence"/>
</dbReference>
<gene>
    <name evidence="4" type="ORF">ACFO3U_08000</name>
</gene>
<dbReference type="InterPro" id="IPR051128">
    <property type="entry name" value="EgtD_Methyltrsf_superfamily"/>
</dbReference>
<dbReference type="Pfam" id="PF10017">
    <property type="entry name" value="Methyltransf_33"/>
    <property type="match status" value="1"/>
</dbReference>
<dbReference type="PIRSF" id="PIRSF018005">
    <property type="entry name" value="UCP018005"/>
    <property type="match status" value="1"/>
</dbReference>
<sequence length="308" mass="35877">MNQTFYKDVIEGLSKHQKTLSSKYFYDDAGDKIFQEIMQMEEYYLPQCELEILNNQTEKIVNSFGYESFDIVGLGAGDGSKTKHFLKRITDLNKKIVYYPLDISADVLETNKQNITAHIPSIQVYPIAGDYFETLDKLIHDNPKIILFLGSTIGNYDKQSAELFMKKIYDMMDERDILMVSFDLKKNPHKVLAAYNDEKGITKRFNLNLLKRINRELNGNFDIEQFDHYPYYDPISGTTYSYIFSKIDQTVTIENQEISFKANEMIHTEISQKYSLNTIETFKNNIGFKSVEHFLDEGKSYAISLFKK</sequence>
<keyword evidence="1" id="KW-0489">Methyltransferase</keyword>
<dbReference type="InterPro" id="IPR019257">
    <property type="entry name" value="MeTrfase_dom"/>
</dbReference>
<keyword evidence="5" id="KW-1185">Reference proteome</keyword>
<dbReference type="PANTHER" id="PTHR43397">
    <property type="entry name" value="ERGOTHIONEINE BIOSYNTHESIS PROTEIN 1"/>
    <property type="match status" value="1"/>
</dbReference>
<feature type="domain" description="Histidine-specific methyltransferase SAM-dependent" evidence="3">
    <location>
        <begin position="6"/>
        <end position="307"/>
    </location>
</feature>
<accession>A0ABV9P7L1</accession>
<evidence type="ECO:0000256" key="2">
    <source>
        <dbReference type="ARBA" id="ARBA00022679"/>
    </source>
</evidence>
<evidence type="ECO:0000313" key="4">
    <source>
        <dbReference type="EMBL" id="MFC4739934.1"/>
    </source>
</evidence>
<name>A0ABV9P7L1_9FLAO</name>
<dbReference type="InterPro" id="IPR029063">
    <property type="entry name" value="SAM-dependent_MTases_sf"/>
</dbReference>
<keyword evidence="2" id="KW-0808">Transferase</keyword>
<evidence type="ECO:0000259" key="3">
    <source>
        <dbReference type="Pfam" id="PF10017"/>
    </source>
</evidence>
<dbReference type="PANTHER" id="PTHR43397:SF1">
    <property type="entry name" value="ERGOTHIONEINE BIOSYNTHESIS PROTEIN 1"/>
    <property type="match status" value="1"/>
</dbReference>
<dbReference type="RefSeq" id="WP_379740306.1">
    <property type="nucleotide sequence ID" value="NZ_JBHSGW010000021.1"/>
</dbReference>
<dbReference type="SUPFAM" id="SSF53335">
    <property type="entry name" value="S-adenosyl-L-methionine-dependent methyltransferases"/>
    <property type="match status" value="1"/>
</dbReference>
<organism evidence="4 5">
    <name type="scientific">Flavobacterium ponti</name>
    <dbReference type="NCBI Taxonomy" id="665133"/>
    <lineage>
        <taxon>Bacteria</taxon>
        <taxon>Pseudomonadati</taxon>
        <taxon>Bacteroidota</taxon>
        <taxon>Flavobacteriia</taxon>
        <taxon>Flavobacteriales</taxon>
        <taxon>Flavobacteriaceae</taxon>
        <taxon>Flavobacterium</taxon>
    </lineage>
</organism>
<dbReference type="Gene3D" id="3.40.50.150">
    <property type="entry name" value="Vaccinia Virus protein VP39"/>
    <property type="match status" value="1"/>
</dbReference>
<evidence type="ECO:0000256" key="1">
    <source>
        <dbReference type="ARBA" id="ARBA00022603"/>
    </source>
</evidence>
<comment type="caution">
    <text evidence="4">The sequence shown here is derived from an EMBL/GenBank/DDBJ whole genome shotgun (WGS) entry which is preliminary data.</text>
</comment>